<feature type="region of interest" description="Disordered" evidence="5">
    <location>
        <begin position="231"/>
        <end position="620"/>
    </location>
</feature>
<evidence type="ECO:0000256" key="3">
    <source>
        <dbReference type="ARBA" id="ARBA00022679"/>
    </source>
</evidence>
<dbReference type="InterPro" id="IPR034347">
    <property type="entry name" value="GST_Phi_C"/>
</dbReference>
<dbReference type="PANTHER" id="PTHR43900:SF96">
    <property type="entry name" value="GLUTATHIONE TRANSFERASE"/>
    <property type="match status" value="1"/>
</dbReference>
<dbReference type="Pfam" id="PF13417">
    <property type="entry name" value="GST_N_3"/>
    <property type="match status" value="1"/>
</dbReference>
<comment type="catalytic activity">
    <reaction evidence="4">
        <text>RX + glutathione = an S-substituted glutathione + a halide anion + H(+)</text>
        <dbReference type="Rhea" id="RHEA:16437"/>
        <dbReference type="ChEBI" id="CHEBI:15378"/>
        <dbReference type="ChEBI" id="CHEBI:16042"/>
        <dbReference type="ChEBI" id="CHEBI:17792"/>
        <dbReference type="ChEBI" id="CHEBI:57925"/>
        <dbReference type="ChEBI" id="CHEBI:90779"/>
        <dbReference type="EC" id="2.5.1.18"/>
    </reaction>
</comment>
<dbReference type="InterPro" id="IPR036282">
    <property type="entry name" value="Glutathione-S-Trfase_C_sf"/>
</dbReference>
<protein>
    <recommendedName>
        <fullName evidence="2">glutathione transferase</fullName>
        <ecNumber evidence="2">2.5.1.18</ecNumber>
    </recommendedName>
</protein>
<dbReference type="PROSITE" id="PS50404">
    <property type="entry name" value="GST_NTER"/>
    <property type="match status" value="1"/>
</dbReference>
<dbReference type="PANTHER" id="PTHR43900">
    <property type="entry name" value="GLUTATHIONE S-TRANSFERASE RHO"/>
    <property type="match status" value="1"/>
</dbReference>
<dbReference type="OrthoDB" id="10250354at2759"/>
<dbReference type="EC" id="2.5.1.18" evidence="2"/>
<evidence type="ECO:0000313" key="8">
    <source>
        <dbReference type="EMBL" id="KAG0484257.1"/>
    </source>
</evidence>
<dbReference type="Gene3D" id="3.40.30.10">
    <property type="entry name" value="Glutaredoxin"/>
    <property type="match status" value="1"/>
</dbReference>
<dbReference type="GO" id="GO:0043295">
    <property type="term" value="F:glutathione binding"/>
    <property type="evidence" value="ECO:0007669"/>
    <property type="project" value="TreeGrafter"/>
</dbReference>
<evidence type="ECO:0000256" key="5">
    <source>
        <dbReference type="SAM" id="MobiDB-lite"/>
    </source>
</evidence>
<name>A0A835RE51_VANPL</name>
<dbReference type="SUPFAM" id="SSF52833">
    <property type="entry name" value="Thioredoxin-like"/>
    <property type="match status" value="1"/>
</dbReference>
<evidence type="ECO:0000259" key="7">
    <source>
        <dbReference type="PROSITE" id="PS50405"/>
    </source>
</evidence>
<feature type="domain" description="GST N-terminal" evidence="6">
    <location>
        <begin position="6"/>
        <end position="87"/>
    </location>
</feature>
<evidence type="ECO:0000256" key="1">
    <source>
        <dbReference type="ARBA" id="ARBA00010128"/>
    </source>
</evidence>
<dbReference type="InterPro" id="IPR036249">
    <property type="entry name" value="Thioredoxin-like_sf"/>
</dbReference>
<sequence length="620" mass="69215">MAASPMVRVIYGKPMLPDVARVLACLHEKEIKFHLADMNNGDQMPPDIINLQISSHGHTPGLQDGTVELFGSRKICRHIVENYGAYGYQYLLGKDPLARVTVEQWIQSEEQNFDPPSSALVFYLAYKIESDEEPISQSEKKLVKVLNLYEKRLDECEFLAGNYFTLADLYHLPNSHYLESSKEFGHLFKDRKNVSRWWKSITSRNSWKKVVQILDREGLLPKIALADNEAKKPSFTSKTFPGKNDGKNKFTEQKERTKEEQEEKATPPPSKKESSQDQEKEEHHGEPKDEIQKDRKDEISTETDKAFDHSKEEKKYEATDTISESRKEAARSKATESTPTGNNKSSDQNKVEKGTEGSGPDTGDKKDRGEKRDEPTSDGKKEGAETEHEEKATPPQFKEKSGTVEEKKEHDGEPKTEVKKDGKDEHSTKSHKEFDHSKGDKTFEATDTTSESRKGTTGSTANDISPPGNNKSSDQIKAGKGTEGTGLDSEDKKDTGENKDGSTSDVKDNSSSSNNKGSDKNIKKETYTREENKKVEDNKAEREVTKGTEKSDANNERPAPDKEGRSKENNEKTKSNEKGETPNPASDGKKDSAATSERDNFPSGVNKNPDLSIKNGGASN</sequence>
<evidence type="ECO:0000259" key="6">
    <source>
        <dbReference type="PROSITE" id="PS50404"/>
    </source>
</evidence>
<dbReference type="EMBL" id="JADCNL010000004">
    <property type="protein sequence ID" value="KAG0484257.1"/>
    <property type="molecule type" value="Genomic_DNA"/>
</dbReference>
<feature type="compositionally biased region" description="Basic and acidic residues" evidence="5">
    <location>
        <begin position="517"/>
        <end position="580"/>
    </location>
</feature>
<dbReference type="SFLD" id="SFLDG00358">
    <property type="entry name" value="Main_(cytGST)"/>
    <property type="match status" value="1"/>
</dbReference>
<reference evidence="8 9" key="1">
    <citation type="journal article" date="2020" name="Nat. Food">
        <title>A phased Vanilla planifolia genome enables genetic improvement of flavour and production.</title>
        <authorList>
            <person name="Hasing T."/>
            <person name="Tang H."/>
            <person name="Brym M."/>
            <person name="Khazi F."/>
            <person name="Huang T."/>
            <person name="Chambers A.H."/>
        </authorList>
    </citation>
    <scope>NUCLEOTIDE SEQUENCE [LARGE SCALE GENOMIC DNA]</scope>
    <source>
        <tissue evidence="8">Leaf</tissue>
    </source>
</reference>
<dbReference type="GO" id="GO:0009636">
    <property type="term" value="P:response to toxic substance"/>
    <property type="evidence" value="ECO:0007669"/>
    <property type="project" value="UniProtKB-ARBA"/>
</dbReference>
<comment type="similarity">
    <text evidence="1">Belongs to the GST superfamily. Phi family.</text>
</comment>
<keyword evidence="3" id="KW-0808">Transferase</keyword>
<dbReference type="AlphaFoldDB" id="A0A835RE51"/>
<feature type="compositionally biased region" description="Basic and acidic residues" evidence="5">
    <location>
        <begin position="587"/>
        <end position="600"/>
    </location>
</feature>
<organism evidence="8 9">
    <name type="scientific">Vanilla planifolia</name>
    <name type="common">Vanilla</name>
    <dbReference type="NCBI Taxonomy" id="51239"/>
    <lineage>
        <taxon>Eukaryota</taxon>
        <taxon>Viridiplantae</taxon>
        <taxon>Streptophyta</taxon>
        <taxon>Embryophyta</taxon>
        <taxon>Tracheophyta</taxon>
        <taxon>Spermatophyta</taxon>
        <taxon>Magnoliopsida</taxon>
        <taxon>Liliopsida</taxon>
        <taxon>Asparagales</taxon>
        <taxon>Orchidaceae</taxon>
        <taxon>Vanilloideae</taxon>
        <taxon>Vanilleae</taxon>
        <taxon>Vanilla</taxon>
    </lineage>
</organism>
<dbReference type="CDD" id="cd03187">
    <property type="entry name" value="GST_C_Phi"/>
    <property type="match status" value="1"/>
</dbReference>
<feature type="compositionally biased region" description="Basic and acidic residues" evidence="5">
    <location>
        <begin position="244"/>
        <end position="334"/>
    </location>
</feature>
<comment type="caution">
    <text evidence="8">The sequence shown here is derived from an EMBL/GenBank/DDBJ whole genome shotgun (WGS) entry which is preliminary data.</text>
</comment>
<dbReference type="SFLD" id="SFLDS00019">
    <property type="entry name" value="Glutathione_Transferase_(cytos"/>
    <property type="match status" value="1"/>
</dbReference>
<dbReference type="GO" id="GO:0004364">
    <property type="term" value="F:glutathione transferase activity"/>
    <property type="evidence" value="ECO:0007669"/>
    <property type="project" value="UniProtKB-EC"/>
</dbReference>
<evidence type="ECO:0000313" key="9">
    <source>
        <dbReference type="Proteomes" id="UP000636800"/>
    </source>
</evidence>
<dbReference type="Gene3D" id="1.20.1050.10">
    <property type="match status" value="1"/>
</dbReference>
<dbReference type="Pfam" id="PF00043">
    <property type="entry name" value="GST_C"/>
    <property type="match status" value="1"/>
</dbReference>
<dbReference type="SUPFAM" id="SSF47616">
    <property type="entry name" value="GST C-terminal domain-like"/>
    <property type="match status" value="1"/>
</dbReference>
<dbReference type="GO" id="GO:0006749">
    <property type="term" value="P:glutathione metabolic process"/>
    <property type="evidence" value="ECO:0007669"/>
    <property type="project" value="TreeGrafter"/>
</dbReference>
<dbReference type="InterPro" id="IPR004045">
    <property type="entry name" value="Glutathione_S-Trfase_N"/>
</dbReference>
<proteinExistence type="inferred from homology"/>
<feature type="domain" description="GST C-terminal" evidence="7">
    <location>
        <begin position="95"/>
        <end position="234"/>
    </location>
</feature>
<accession>A0A835RE51</accession>
<feature type="compositionally biased region" description="Polar residues" evidence="5">
    <location>
        <begin position="455"/>
        <end position="475"/>
    </location>
</feature>
<feature type="compositionally biased region" description="Polar residues" evidence="5">
    <location>
        <begin position="335"/>
        <end position="346"/>
    </location>
</feature>
<feature type="compositionally biased region" description="Basic and acidic residues" evidence="5">
    <location>
        <begin position="489"/>
        <end position="508"/>
    </location>
</feature>
<keyword evidence="9" id="KW-1185">Reference proteome</keyword>
<dbReference type="Proteomes" id="UP000636800">
    <property type="component" value="Unassembled WGS sequence"/>
</dbReference>
<dbReference type="InterPro" id="IPR040079">
    <property type="entry name" value="Glutathione_S-Trfase"/>
</dbReference>
<dbReference type="FunFam" id="1.20.1050.10:FF:000042">
    <property type="entry name" value="Glutathione S-transferase F9"/>
    <property type="match status" value="1"/>
</dbReference>
<dbReference type="PROSITE" id="PS50405">
    <property type="entry name" value="GST_CTER"/>
    <property type="match status" value="1"/>
</dbReference>
<dbReference type="InterPro" id="IPR004046">
    <property type="entry name" value="GST_C"/>
</dbReference>
<feature type="compositionally biased region" description="Basic and acidic residues" evidence="5">
    <location>
        <begin position="362"/>
        <end position="454"/>
    </location>
</feature>
<evidence type="ECO:0000256" key="4">
    <source>
        <dbReference type="ARBA" id="ARBA00047960"/>
    </source>
</evidence>
<gene>
    <name evidence="8" type="ORF">HPP92_008336</name>
</gene>
<evidence type="ECO:0000256" key="2">
    <source>
        <dbReference type="ARBA" id="ARBA00012452"/>
    </source>
</evidence>
<dbReference type="InterPro" id="IPR010987">
    <property type="entry name" value="Glutathione-S-Trfase_C-like"/>
</dbReference>
<dbReference type="GO" id="GO:0005737">
    <property type="term" value="C:cytoplasm"/>
    <property type="evidence" value="ECO:0007669"/>
    <property type="project" value="TreeGrafter"/>
</dbReference>